<dbReference type="GO" id="GO:0010468">
    <property type="term" value="P:regulation of gene expression"/>
    <property type="evidence" value="ECO:0007669"/>
    <property type="project" value="TreeGrafter"/>
</dbReference>
<dbReference type="InterPro" id="IPR013087">
    <property type="entry name" value="Znf_C2H2_type"/>
</dbReference>
<dbReference type="InterPro" id="IPR050331">
    <property type="entry name" value="Zinc_finger"/>
</dbReference>
<keyword evidence="6" id="KW-0539">Nucleus</keyword>
<dbReference type="PANTHER" id="PTHR16515">
    <property type="entry name" value="PR DOMAIN ZINC FINGER PROTEIN"/>
    <property type="match status" value="1"/>
</dbReference>
<dbReference type="HOGENOM" id="CLU_390369_0_0_1"/>
<feature type="domain" description="C2H2-type" evidence="8">
    <location>
        <begin position="599"/>
        <end position="628"/>
    </location>
</feature>
<evidence type="ECO:0000256" key="3">
    <source>
        <dbReference type="ARBA" id="ARBA00022737"/>
    </source>
</evidence>
<gene>
    <name evidence="9" type="ORF">SPAPADRAFT_66055</name>
</gene>
<keyword evidence="2" id="KW-0479">Metal-binding</keyword>
<sequence>MTLSKNRGTDTDWHGLALSHFSIASGISSQIKNQDLTGNRAPIHNRDTNMSSDPELKYIDNRWLYFHGLMIDQTSRQIVLNTPNTIVDQLGDTQIRQLARKQRALKSSKFLHFKYPSLIEFVAVEPLYLKYCQDEFLVRRKEQIPEWELLKGKKVLGTEVVNERMKVVIYIDEVDDTPIPKESVRYWKSERILEDCYQSIQFSQSYSESITRSLNSTYKNEGIYLYSKITHERNNKQKLNTTIQSCLERSIDEQNSNMREMSIYYFDCFSLFYQILVCVDLDLIMGETKTKIETLKTPQLDLDVKQQALKDLFVDFMSKNIILFVQILVPYLVNLEDSTFLDCFDCLKRLDVLKNFAISCMLLELDQGIFISLMSSASTTLNDKYEGWRILQIIYEQKKKEVLQNILENGNSKNIELPSLAELNATHDMAPFVEQTANSPLDAAGSRYKETSISATDNSASLEQIVILSDSEDEQDAITTVPAPVSTSVPEPAPAIENDSLLPLSSESPDKYCKGPDFSGLYSCSYDGCDFQSYKRFDMRKHIKRHLGTRYRCIQCLKKFDDIPKLESHVESHEVLVERVLPQHPLDEYCHGPGPRCIYTCIYDDCGERITFRVNMHLHIQSHLQESNLPIECLHCCKRFKSIKLLSTHLRFNHSDILEQFTHVQFKNYYNDYNKVNGYKCTYNNCGTCFTSKLVMEHHITKHLNEE</sequence>
<feature type="domain" description="C2H2-type" evidence="8">
    <location>
        <begin position="551"/>
        <end position="573"/>
    </location>
</feature>
<organism evidence="10">
    <name type="scientific">Spathaspora passalidarum (strain NRRL Y-27907 / 11-Y1)</name>
    <dbReference type="NCBI Taxonomy" id="619300"/>
    <lineage>
        <taxon>Eukaryota</taxon>
        <taxon>Fungi</taxon>
        <taxon>Dikarya</taxon>
        <taxon>Ascomycota</taxon>
        <taxon>Saccharomycotina</taxon>
        <taxon>Pichiomycetes</taxon>
        <taxon>Debaryomycetaceae</taxon>
        <taxon>Spathaspora</taxon>
    </lineage>
</organism>
<dbReference type="AlphaFoldDB" id="G3AL01"/>
<evidence type="ECO:0000256" key="2">
    <source>
        <dbReference type="ARBA" id="ARBA00022723"/>
    </source>
</evidence>
<dbReference type="Proteomes" id="UP000000709">
    <property type="component" value="Unassembled WGS sequence"/>
</dbReference>
<accession>G3AL01</accession>
<dbReference type="PROSITE" id="PS00028">
    <property type="entry name" value="ZINC_FINGER_C2H2_1"/>
    <property type="match status" value="4"/>
</dbReference>
<keyword evidence="3" id="KW-0677">Repeat</keyword>
<keyword evidence="5" id="KW-0862">Zinc</keyword>
<dbReference type="SMART" id="SM00355">
    <property type="entry name" value="ZnF_C2H2"/>
    <property type="match status" value="5"/>
</dbReference>
<evidence type="ECO:0000256" key="7">
    <source>
        <dbReference type="PROSITE-ProRule" id="PRU00042"/>
    </source>
</evidence>
<comment type="subcellular location">
    <subcellularLocation>
        <location evidence="1">Nucleus</location>
    </subcellularLocation>
</comment>
<evidence type="ECO:0000256" key="6">
    <source>
        <dbReference type="ARBA" id="ARBA00023242"/>
    </source>
</evidence>
<dbReference type="PANTHER" id="PTHR16515:SF49">
    <property type="entry name" value="GASTRULA ZINC FINGER PROTEIN XLCGF49.1-LIKE-RELATED"/>
    <property type="match status" value="1"/>
</dbReference>
<dbReference type="EMBL" id="GL996501">
    <property type="protein sequence ID" value="EGW33044.1"/>
    <property type="molecule type" value="Genomic_DNA"/>
</dbReference>
<evidence type="ECO:0000256" key="5">
    <source>
        <dbReference type="ARBA" id="ARBA00022833"/>
    </source>
</evidence>
<dbReference type="GeneID" id="18875078"/>
<evidence type="ECO:0000256" key="4">
    <source>
        <dbReference type="ARBA" id="ARBA00022771"/>
    </source>
</evidence>
<evidence type="ECO:0000313" key="10">
    <source>
        <dbReference type="Proteomes" id="UP000000709"/>
    </source>
</evidence>
<proteinExistence type="predicted"/>
<keyword evidence="10" id="KW-1185">Reference proteome</keyword>
<reference evidence="9 10" key="1">
    <citation type="journal article" date="2011" name="Proc. Natl. Acad. Sci. U.S.A.">
        <title>Comparative genomics of xylose-fermenting fungi for enhanced biofuel production.</title>
        <authorList>
            <person name="Wohlbach D.J."/>
            <person name="Kuo A."/>
            <person name="Sato T.K."/>
            <person name="Potts K.M."/>
            <person name="Salamov A.A."/>
            <person name="LaButti K.M."/>
            <person name="Sun H."/>
            <person name="Clum A."/>
            <person name="Pangilinan J.L."/>
            <person name="Lindquist E.A."/>
            <person name="Lucas S."/>
            <person name="Lapidus A."/>
            <person name="Jin M."/>
            <person name="Gunawan C."/>
            <person name="Balan V."/>
            <person name="Dale B.E."/>
            <person name="Jeffries T.W."/>
            <person name="Zinkel R."/>
            <person name="Barry K.W."/>
            <person name="Grigoriev I.V."/>
            <person name="Gasch A.P."/>
        </authorList>
    </citation>
    <scope>NUCLEOTIDE SEQUENCE [LARGE SCALE GENOMIC DNA]</scope>
    <source>
        <strain evidence="10">NRRL Y-27907 / 11-Y1</strain>
    </source>
</reference>
<keyword evidence="4 7" id="KW-0863">Zinc-finger</keyword>
<evidence type="ECO:0000256" key="1">
    <source>
        <dbReference type="ARBA" id="ARBA00004123"/>
    </source>
</evidence>
<dbReference type="RefSeq" id="XP_007374559.1">
    <property type="nucleotide sequence ID" value="XM_007374497.1"/>
</dbReference>
<evidence type="ECO:0000313" key="9">
    <source>
        <dbReference type="EMBL" id="EGW33044.1"/>
    </source>
</evidence>
<dbReference type="KEGG" id="spaa:SPAPADRAFT_66055"/>
<evidence type="ECO:0000259" key="8">
    <source>
        <dbReference type="PROSITE" id="PS50157"/>
    </source>
</evidence>
<protein>
    <recommendedName>
        <fullName evidence="8">C2H2-type domain-containing protein</fullName>
    </recommendedName>
</protein>
<feature type="domain" description="C2H2-type" evidence="8">
    <location>
        <begin position="631"/>
        <end position="655"/>
    </location>
</feature>
<dbReference type="Gene3D" id="3.30.160.60">
    <property type="entry name" value="Classic Zinc Finger"/>
    <property type="match status" value="2"/>
</dbReference>
<dbReference type="InParanoid" id="G3AL01"/>
<name>G3AL01_SPAPN</name>
<dbReference type="GO" id="GO:0005634">
    <property type="term" value="C:nucleus"/>
    <property type="evidence" value="ECO:0007669"/>
    <property type="project" value="UniProtKB-SubCell"/>
</dbReference>
<dbReference type="GO" id="GO:0008270">
    <property type="term" value="F:zinc ion binding"/>
    <property type="evidence" value="ECO:0007669"/>
    <property type="project" value="UniProtKB-KW"/>
</dbReference>
<feature type="domain" description="C2H2-type" evidence="8">
    <location>
        <begin position="679"/>
        <end position="707"/>
    </location>
</feature>
<dbReference type="PROSITE" id="PS50157">
    <property type="entry name" value="ZINC_FINGER_C2H2_2"/>
    <property type="match status" value="4"/>
</dbReference>